<evidence type="ECO:0000256" key="1">
    <source>
        <dbReference type="SAM" id="Phobius"/>
    </source>
</evidence>
<dbReference type="EMBL" id="JAJUBC010000086">
    <property type="protein sequence ID" value="MDD1796438.1"/>
    <property type="molecule type" value="Genomic_DNA"/>
</dbReference>
<evidence type="ECO:0000313" key="2">
    <source>
        <dbReference type="EMBL" id="MDD1796438.1"/>
    </source>
</evidence>
<organism evidence="2 3">
    <name type="scientific">Enterovibrio gelatinilyticus</name>
    <dbReference type="NCBI Taxonomy" id="2899819"/>
    <lineage>
        <taxon>Bacteria</taxon>
        <taxon>Pseudomonadati</taxon>
        <taxon>Pseudomonadota</taxon>
        <taxon>Gammaproteobacteria</taxon>
        <taxon>Vibrionales</taxon>
        <taxon>Vibrionaceae</taxon>
        <taxon>Enterovibrio</taxon>
    </lineage>
</organism>
<dbReference type="RefSeq" id="WP_274167159.1">
    <property type="nucleotide sequence ID" value="NZ_JAJUBC010000086.1"/>
</dbReference>
<gene>
    <name evidence="2" type="ORF">LRP50_25310</name>
</gene>
<dbReference type="Proteomes" id="UP001149400">
    <property type="component" value="Unassembled WGS sequence"/>
</dbReference>
<keyword evidence="3" id="KW-1185">Reference proteome</keyword>
<accession>A0ABT5R847</accession>
<feature type="transmembrane region" description="Helical" evidence="1">
    <location>
        <begin position="59"/>
        <end position="78"/>
    </location>
</feature>
<keyword evidence="1" id="KW-1133">Transmembrane helix</keyword>
<name>A0ABT5R847_9GAMM</name>
<comment type="caution">
    <text evidence="2">The sequence shown here is derived from an EMBL/GenBank/DDBJ whole genome shotgun (WGS) entry which is preliminary data.</text>
</comment>
<feature type="non-terminal residue" evidence="2">
    <location>
        <position position="133"/>
    </location>
</feature>
<keyword evidence="1" id="KW-0812">Transmembrane</keyword>
<protein>
    <submittedName>
        <fullName evidence="2">Uncharacterized protein</fullName>
    </submittedName>
</protein>
<sequence length="133" mass="14903">MKAESKHKLKDESVYARAALLIILLPLSLMVATKLFVIFSDQDNIQKGTLKIIGELFRSSDWSLASGMIYVSIIIGIYESSQGKKSDGLRLLYRGAKLACLMLFNFLVYFCATAFPSHIFIPTVQTFLFLQAV</sequence>
<proteinExistence type="predicted"/>
<feature type="transmembrane region" description="Helical" evidence="1">
    <location>
        <begin position="20"/>
        <end position="39"/>
    </location>
</feature>
<keyword evidence="1" id="KW-0472">Membrane</keyword>
<evidence type="ECO:0000313" key="3">
    <source>
        <dbReference type="Proteomes" id="UP001149400"/>
    </source>
</evidence>
<feature type="transmembrane region" description="Helical" evidence="1">
    <location>
        <begin position="98"/>
        <end position="121"/>
    </location>
</feature>
<reference evidence="2" key="1">
    <citation type="submission" date="2021-12" db="EMBL/GenBank/DDBJ databases">
        <title>Enterovibrio ZSDZ35 sp. nov. and Enterovibrio ZSDZ42 sp. nov., isolated from coastal seawater in Qingdao.</title>
        <authorList>
            <person name="Zhang P."/>
        </authorList>
    </citation>
    <scope>NUCLEOTIDE SEQUENCE</scope>
    <source>
        <strain evidence="2">ZSDZ42</strain>
    </source>
</reference>